<comment type="subcellular location">
    <subcellularLocation>
        <location evidence="1 12">Secreted</location>
    </subcellularLocation>
</comment>
<dbReference type="Gene3D" id="1.20.1250.10">
    <property type="match status" value="1"/>
</dbReference>
<keyword evidence="7 12" id="KW-0391">Immunity</keyword>
<dbReference type="GO" id="GO:0002250">
    <property type="term" value="P:adaptive immune response"/>
    <property type="evidence" value="ECO:0007669"/>
    <property type="project" value="UniProtKB-KW"/>
</dbReference>
<dbReference type="GeneID" id="109395924"/>
<comment type="similarity">
    <text evidence="2 12">Belongs to the IL-2 family.</text>
</comment>
<evidence type="ECO:0000256" key="8">
    <source>
        <dbReference type="ARBA" id="ARBA00023030"/>
    </source>
</evidence>
<dbReference type="CTD" id="3558"/>
<evidence type="ECO:0000256" key="6">
    <source>
        <dbReference type="ARBA" id="ARBA00022729"/>
    </source>
</evidence>
<evidence type="ECO:0000313" key="13">
    <source>
        <dbReference type="Proteomes" id="UP000694851"/>
    </source>
</evidence>
<dbReference type="GO" id="GO:0008083">
    <property type="term" value="F:growth factor activity"/>
    <property type="evidence" value="ECO:0007669"/>
    <property type="project" value="UniProtKB-KW"/>
</dbReference>
<evidence type="ECO:0000256" key="7">
    <source>
        <dbReference type="ARBA" id="ARBA00022859"/>
    </source>
</evidence>
<dbReference type="Pfam" id="PF00715">
    <property type="entry name" value="IL2"/>
    <property type="match status" value="1"/>
</dbReference>
<keyword evidence="9 12" id="KW-1064">Adaptive immunity</keyword>
<keyword evidence="4 12" id="KW-0202">Cytokine</keyword>
<evidence type="ECO:0000313" key="14">
    <source>
        <dbReference type="RefSeq" id="XP_019522927.1"/>
    </source>
</evidence>
<dbReference type="Proteomes" id="UP000694851">
    <property type="component" value="Unplaced"/>
</dbReference>
<dbReference type="SUPFAM" id="SSF47266">
    <property type="entry name" value="4-helical cytokines"/>
    <property type="match status" value="1"/>
</dbReference>
<evidence type="ECO:0000256" key="3">
    <source>
        <dbReference type="ARBA" id="ARBA00019453"/>
    </source>
</evidence>
<evidence type="ECO:0000256" key="5">
    <source>
        <dbReference type="ARBA" id="ARBA00022525"/>
    </source>
</evidence>
<evidence type="ECO:0000256" key="4">
    <source>
        <dbReference type="ARBA" id="ARBA00022514"/>
    </source>
</evidence>
<dbReference type="InterPro" id="IPR000779">
    <property type="entry name" value="IL-2"/>
</dbReference>
<protein>
    <recommendedName>
        <fullName evidence="3 12">Interleukin-2</fullName>
        <shortName evidence="12">IL-2</shortName>
    </recommendedName>
</protein>
<sequence length="154" mass="17619">MYKMHFLSCIALTLALVADGAPISSSRKETQHQLDGLLTDLQKLLKGVNNYKDPERFMMLTFKFNMPKKVTELQHLQCLAEELRPLKDALLLVHSKNFPFSEIKDSMNNINVTVQVLKGPETRVPSECDDETANIVEFLNQWITFCQNIFSTLT</sequence>
<comment type="function">
    <text evidence="12">Cytokine produced by activated CD4-positive helper T-cells and to a lesser extend activated CD8-positive T-cells and natural killer (NK) cells that plays pivotal roles in the immune response and tolerance. Binds to a receptor complex composed of either the high-affinity trimeric IL-2R (IL2RA/CD25, IL2RB/CD122 and IL2RG/CD132) or the low-affinity dimeric IL-2R (IL2RB and IL2RG). Interaction with the receptor leads to oligomerization and conformation changes in the IL-2R subunits resulting in downstream signaling starting with phosphorylation of JAK1 and JAK3. In turn, JAK1 and JAK3 phosphorylate the receptor to form a docking site leading to the phosphorylation of several substrates including STAT5. This process leads to activation of several pathways including STAT, phosphoinositide-3-kinase/PI3K and mitogen-activated protein kinase/MAPK pathways. Functions as a T-cell growth factor and can increase NK-cell cytolytic activity as well. Promotes strong proliferation of activated B-cells and subsequently immunoglobulin production. Plays a pivotal role in regulating the adaptive immune system by controlling the survival and proliferation of regulatory T-cells, which are required for the maintenance of immune tolerance. Moreover, participates in the differentiation and homeostasis of effector T-cell subsets, including Th1, Th2, Th17 as well as memory CD8-positive T-cells.</text>
</comment>
<evidence type="ECO:0000256" key="12">
    <source>
        <dbReference type="RuleBase" id="RU363134"/>
    </source>
</evidence>
<dbReference type="GO" id="GO:0005134">
    <property type="term" value="F:interleukin-2 receptor binding"/>
    <property type="evidence" value="ECO:0007669"/>
    <property type="project" value="InterPro"/>
</dbReference>
<keyword evidence="8 12" id="KW-0339">Growth factor</keyword>
<evidence type="ECO:0000256" key="1">
    <source>
        <dbReference type="ARBA" id="ARBA00004613"/>
    </source>
</evidence>
<accession>A0A8B7TB27</accession>
<keyword evidence="6 12" id="KW-0732">Signal</keyword>
<dbReference type="KEGG" id="hai:109395924"/>
<evidence type="ECO:0000256" key="10">
    <source>
        <dbReference type="ARBA" id="ARBA00023157"/>
    </source>
</evidence>
<dbReference type="PROSITE" id="PS00424">
    <property type="entry name" value="INTERLEUKIN_2"/>
    <property type="match status" value="1"/>
</dbReference>
<keyword evidence="5 12" id="KW-0964">Secreted</keyword>
<evidence type="ECO:0000256" key="2">
    <source>
        <dbReference type="ARBA" id="ARBA00006949"/>
    </source>
</evidence>
<dbReference type="PANTHER" id="PTHR48487:SF1">
    <property type="entry name" value="INTERLEUKIN-2"/>
    <property type="match status" value="1"/>
</dbReference>
<dbReference type="RefSeq" id="XP_019522927.1">
    <property type="nucleotide sequence ID" value="XM_019667382.1"/>
</dbReference>
<keyword evidence="13" id="KW-1185">Reference proteome</keyword>
<dbReference type="PRINTS" id="PR00265">
    <property type="entry name" value="INTERLEUKIN2"/>
</dbReference>
<dbReference type="OrthoDB" id="10268011at2759"/>
<dbReference type="GO" id="GO:0005615">
    <property type="term" value="C:extracellular space"/>
    <property type="evidence" value="ECO:0007669"/>
    <property type="project" value="UniProtKB-KW"/>
</dbReference>
<feature type="chain" id="PRO_5034560576" description="Interleukin-2" evidence="12">
    <location>
        <begin position="21"/>
        <end position="154"/>
    </location>
</feature>
<dbReference type="SMART" id="SM00189">
    <property type="entry name" value="IL2"/>
    <property type="match status" value="1"/>
</dbReference>
<dbReference type="InterPro" id="IPR009079">
    <property type="entry name" value="4_helix_cytokine-like_core"/>
</dbReference>
<keyword evidence="10 12" id="KW-1015">Disulfide bond</keyword>
<evidence type="ECO:0000256" key="11">
    <source>
        <dbReference type="ARBA" id="ARBA00023180"/>
    </source>
</evidence>
<keyword evidence="11" id="KW-0325">Glycoprotein</keyword>
<dbReference type="AlphaFoldDB" id="A0A8B7TB27"/>
<gene>
    <name evidence="12 14" type="primary">IL2</name>
</gene>
<name>A0A8B7TB27_HIPAR</name>
<evidence type="ECO:0000256" key="9">
    <source>
        <dbReference type="ARBA" id="ARBA00023130"/>
    </source>
</evidence>
<dbReference type="InterPro" id="IPR030477">
    <property type="entry name" value="IL-2_CS"/>
</dbReference>
<feature type="signal peptide" evidence="12">
    <location>
        <begin position="1"/>
        <end position="20"/>
    </location>
</feature>
<organism evidence="13 14">
    <name type="scientific">Hipposideros armiger</name>
    <name type="common">Great Himalayan leaf-nosed bat</name>
    <dbReference type="NCBI Taxonomy" id="186990"/>
    <lineage>
        <taxon>Eukaryota</taxon>
        <taxon>Metazoa</taxon>
        <taxon>Chordata</taxon>
        <taxon>Craniata</taxon>
        <taxon>Vertebrata</taxon>
        <taxon>Euteleostomi</taxon>
        <taxon>Mammalia</taxon>
        <taxon>Eutheria</taxon>
        <taxon>Laurasiatheria</taxon>
        <taxon>Chiroptera</taxon>
        <taxon>Yinpterochiroptera</taxon>
        <taxon>Rhinolophoidea</taxon>
        <taxon>Hipposideridae</taxon>
        <taxon>Hipposideros</taxon>
    </lineage>
</organism>
<reference evidence="14" key="1">
    <citation type="submission" date="2025-08" db="UniProtKB">
        <authorList>
            <consortium name="RefSeq"/>
        </authorList>
    </citation>
    <scope>IDENTIFICATION</scope>
    <source>
        <tissue evidence="14">Muscle</tissue>
    </source>
</reference>
<dbReference type="GO" id="GO:0005125">
    <property type="term" value="F:cytokine activity"/>
    <property type="evidence" value="ECO:0007669"/>
    <property type="project" value="UniProtKB-KW"/>
</dbReference>
<proteinExistence type="inferred from homology"/>
<dbReference type="PANTHER" id="PTHR48487">
    <property type="entry name" value="INTERLEUKIN-2"/>
    <property type="match status" value="1"/>
</dbReference>